<dbReference type="AlphaFoldDB" id="A0A699ISJ3"/>
<sequence length="48" mass="5373">QFTFMAASPQKRNEGLLEPERTPGTSHSATSWISSSLAHCLQRLKICR</sequence>
<dbReference type="EMBL" id="BKCJ010324453">
    <property type="protein sequence ID" value="GEZ79397.1"/>
    <property type="molecule type" value="Genomic_DNA"/>
</dbReference>
<protein>
    <submittedName>
        <fullName evidence="2">Uncharacterized protein</fullName>
    </submittedName>
</protein>
<feature type="region of interest" description="Disordered" evidence="1">
    <location>
        <begin position="1"/>
        <end position="30"/>
    </location>
</feature>
<evidence type="ECO:0000313" key="2">
    <source>
        <dbReference type="EMBL" id="GEZ79397.1"/>
    </source>
</evidence>
<proteinExistence type="predicted"/>
<feature type="compositionally biased region" description="Basic and acidic residues" evidence="1">
    <location>
        <begin position="11"/>
        <end position="21"/>
    </location>
</feature>
<gene>
    <name evidence="2" type="ORF">Tci_551370</name>
</gene>
<comment type="caution">
    <text evidence="2">The sequence shown here is derived from an EMBL/GenBank/DDBJ whole genome shotgun (WGS) entry which is preliminary data.</text>
</comment>
<accession>A0A699ISJ3</accession>
<reference evidence="2" key="1">
    <citation type="journal article" date="2019" name="Sci. Rep.">
        <title>Draft genome of Tanacetum cinerariifolium, the natural source of mosquito coil.</title>
        <authorList>
            <person name="Yamashiro T."/>
            <person name="Shiraishi A."/>
            <person name="Satake H."/>
            <person name="Nakayama K."/>
        </authorList>
    </citation>
    <scope>NUCLEOTIDE SEQUENCE</scope>
</reference>
<name>A0A699ISJ3_TANCI</name>
<feature type="non-terminal residue" evidence="2">
    <location>
        <position position="1"/>
    </location>
</feature>
<organism evidence="2">
    <name type="scientific">Tanacetum cinerariifolium</name>
    <name type="common">Dalmatian daisy</name>
    <name type="synonym">Chrysanthemum cinerariifolium</name>
    <dbReference type="NCBI Taxonomy" id="118510"/>
    <lineage>
        <taxon>Eukaryota</taxon>
        <taxon>Viridiplantae</taxon>
        <taxon>Streptophyta</taxon>
        <taxon>Embryophyta</taxon>
        <taxon>Tracheophyta</taxon>
        <taxon>Spermatophyta</taxon>
        <taxon>Magnoliopsida</taxon>
        <taxon>eudicotyledons</taxon>
        <taxon>Gunneridae</taxon>
        <taxon>Pentapetalae</taxon>
        <taxon>asterids</taxon>
        <taxon>campanulids</taxon>
        <taxon>Asterales</taxon>
        <taxon>Asteraceae</taxon>
        <taxon>Asteroideae</taxon>
        <taxon>Anthemideae</taxon>
        <taxon>Anthemidinae</taxon>
        <taxon>Tanacetum</taxon>
    </lineage>
</organism>
<evidence type="ECO:0000256" key="1">
    <source>
        <dbReference type="SAM" id="MobiDB-lite"/>
    </source>
</evidence>